<dbReference type="CDD" id="cd12148">
    <property type="entry name" value="fungal_TF_MHR"/>
    <property type="match status" value="1"/>
</dbReference>
<dbReference type="Proteomes" id="UP001341245">
    <property type="component" value="Unassembled WGS sequence"/>
</dbReference>
<keyword evidence="2" id="KW-0479">Metal-binding</keyword>
<evidence type="ECO:0000259" key="4">
    <source>
        <dbReference type="Pfam" id="PF04082"/>
    </source>
</evidence>
<comment type="subcellular location">
    <subcellularLocation>
        <location evidence="1">Nucleus</location>
    </subcellularLocation>
</comment>
<organism evidence="5 6">
    <name type="scientific">Aureobasidium pullulans</name>
    <name type="common">Black yeast</name>
    <name type="synonym">Pullularia pullulans</name>
    <dbReference type="NCBI Taxonomy" id="5580"/>
    <lineage>
        <taxon>Eukaryota</taxon>
        <taxon>Fungi</taxon>
        <taxon>Dikarya</taxon>
        <taxon>Ascomycota</taxon>
        <taxon>Pezizomycotina</taxon>
        <taxon>Dothideomycetes</taxon>
        <taxon>Dothideomycetidae</taxon>
        <taxon>Dothideales</taxon>
        <taxon>Saccotheciaceae</taxon>
        <taxon>Aureobasidium</taxon>
    </lineage>
</organism>
<dbReference type="InterPro" id="IPR007219">
    <property type="entry name" value="XnlR_reg_dom"/>
</dbReference>
<proteinExistence type="predicted"/>
<evidence type="ECO:0000256" key="2">
    <source>
        <dbReference type="ARBA" id="ARBA00022723"/>
    </source>
</evidence>
<dbReference type="InterPro" id="IPR050613">
    <property type="entry name" value="Sec_Metabolite_Reg"/>
</dbReference>
<gene>
    <name evidence="5" type="ORF">QM012_007018</name>
</gene>
<evidence type="ECO:0000256" key="3">
    <source>
        <dbReference type="ARBA" id="ARBA00023242"/>
    </source>
</evidence>
<keyword evidence="6" id="KW-1185">Reference proteome</keyword>
<protein>
    <recommendedName>
        <fullName evidence="4">Xylanolytic transcriptional activator regulatory domain-containing protein</fullName>
    </recommendedName>
</protein>
<sequence>MILHKPSWDKNFAARREKQADVDAAAESVVSSICLAAVYSCNSEEASAFFSEDKLTLQRRHRLATERALVKAFEADCPSLTALQAFAIYLSIVVHDDNKKIMKDLLKLAMDVAQRMGLDDEHCLQSKSPLNQDLTRRLWWTFCKLCLRSSDRKSLGCYMPSRRLEMQLPLNISDEDIHDRDLYFPTPRLGQTSMTFNLIEWEITRLQESLTKAHGVKSPAGDDHVTPIQTQLDAIEKCHMNLQVMYLCHLDESRPFDWMTLLFTRMHLARLRLLVEFPTDSLEFIRMSEESRVRIFEHSLCILQTLVSLRSDIRITQWSWLFSRLVEWQAMSYVARMLNCSSLSANSIQAWSLLETLLQDESMQRERWNDLRTLISHSIRSRASFQEDVWLYGETFATYDQDSGFPNEQEGYPGGQMNTMPGLDYNLCEPLQSVGISPDDLQFSHPQTPDFDVGATSLPERKVRDDWAEIGWHTPPWWPATPTFEELVSLQPGAVLLS</sequence>
<dbReference type="EMBL" id="JASGXD010000004">
    <property type="protein sequence ID" value="KAK6006608.1"/>
    <property type="molecule type" value="Genomic_DNA"/>
</dbReference>
<reference evidence="5 6" key="1">
    <citation type="submission" date="2023-11" db="EMBL/GenBank/DDBJ databases">
        <title>Draft genome sequence and annotation of the polyextremotolerant black yeast-like fungus Aureobasidium pullulans NRRL 62042.</title>
        <authorList>
            <person name="Dielentheis-Frenken M.R.E."/>
            <person name="Wibberg D."/>
            <person name="Blank L.M."/>
            <person name="Tiso T."/>
        </authorList>
    </citation>
    <scope>NUCLEOTIDE SEQUENCE [LARGE SCALE GENOMIC DNA]</scope>
    <source>
        <strain evidence="5 6">NRRL 62042</strain>
    </source>
</reference>
<dbReference type="PANTHER" id="PTHR31001:SF50">
    <property type="entry name" value="ZN(II)2CYS6 TRANSCRIPTION FACTOR (EUROFUNG)"/>
    <property type="match status" value="1"/>
</dbReference>
<name>A0ABR0TQ88_AURPU</name>
<keyword evidence="3" id="KW-0539">Nucleus</keyword>
<feature type="domain" description="Xylanolytic transcriptional activator regulatory" evidence="4">
    <location>
        <begin position="2"/>
        <end position="141"/>
    </location>
</feature>
<dbReference type="Pfam" id="PF04082">
    <property type="entry name" value="Fungal_trans"/>
    <property type="match status" value="1"/>
</dbReference>
<accession>A0ABR0TQ88</accession>
<evidence type="ECO:0000313" key="5">
    <source>
        <dbReference type="EMBL" id="KAK6006608.1"/>
    </source>
</evidence>
<comment type="caution">
    <text evidence="5">The sequence shown here is derived from an EMBL/GenBank/DDBJ whole genome shotgun (WGS) entry which is preliminary data.</text>
</comment>
<evidence type="ECO:0000313" key="6">
    <source>
        <dbReference type="Proteomes" id="UP001341245"/>
    </source>
</evidence>
<evidence type="ECO:0000256" key="1">
    <source>
        <dbReference type="ARBA" id="ARBA00004123"/>
    </source>
</evidence>
<dbReference type="PANTHER" id="PTHR31001">
    <property type="entry name" value="UNCHARACTERIZED TRANSCRIPTIONAL REGULATORY PROTEIN"/>
    <property type="match status" value="1"/>
</dbReference>